<dbReference type="HOGENOM" id="CLU_3376857_0_0_10"/>
<sequence length="34" mass="3774">MSFQESFGANAQKLLADLPNFTNVHPEVQISKVL</sequence>
<organism evidence="1 2">
    <name type="scientific">Zobellia galactanivorans (strain DSM 12802 / CCUG 47099 / CIP 106680 / NCIMB 13871 / Dsij)</name>
    <dbReference type="NCBI Taxonomy" id="63186"/>
    <lineage>
        <taxon>Bacteria</taxon>
        <taxon>Pseudomonadati</taxon>
        <taxon>Bacteroidota</taxon>
        <taxon>Flavobacteriia</taxon>
        <taxon>Flavobacteriales</taxon>
        <taxon>Flavobacteriaceae</taxon>
        <taxon>Zobellia</taxon>
    </lineage>
</organism>
<dbReference type="AlphaFoldDB" id="G0KZR8"/>
<dbReference type="STRING" id="63186.ZOBELLIA_2994"/>
<dbReference type="EMBL" id="FP476056">
    <property type="protein sequence ID" value="CAZ97140.1"/>
    <property type="molecule type" value="Genomic_DNA"/>
</dbReference>
<dbReference type="Proteomes" id="UP000008898">
    <property type="component" value="Chromosome"/>
</dbReference>
<evidence type="ECO:0000313" key="2">
    <source>
        <dbReference type="Proteomes" id="UP000008898"/>
    </source>
</evidence>
<evidence type="ECO:0000313" key="1">
    <source>
        <dbReference type="EMBL" id="CAZ97140.1"/>
    </source>
</evidence>
<reference evidence="2" key="1">
    <citation type="submission" date="2009-07" db="EMBL/GenBank/DDBJ databases">
        <title>Complete genome sequence of Zobellia galactanivorans Dsij.</title>
        <authorList>
            <consortium name="Genoscope - CEA"/>
        </authorList>
    </citation>
    <scope>NUCLEOTIDE SEQUENCE [LARGE SCALE GENOMIC DNA]</scope>
    <source>
        <strain evidence="2">DSM 12802 / CCUG 47099 / CIP 106680 / NCIMB 13871 / Dsij</strain>
    </source>
</reference>
<accession>G0KZR8</accession>
<dbReference type="KEGG" id="zga:ZOBELLIA_2994"/>
<protein>
    <submittedName>
        <fullName evidence="1">Uncharacterized protein</fullName>
    </submittedName>
</protein>
<dbReference type="Gene3D" id="3.30.70.100">
    <property type="match status" value="1"/>
</dbReference>
<proteinExistence type="predicted"/>
<gene>
    <name evidence="1" type="ordered locus">zobellia_2994</name>
</gene>
<keyword evidence="2" id="KW-1185">Reference proteome</keyword>
<reference evidence="1 2" key="2">
    <citation type="journal article" date="2012" name="Environ. Microbiol.">
        <title>Characterization of the first alginolytic operons in a marine bacterium: from their emergence in marine Flavobacteriia to their independent transfers to marine Proteobacteria and human gut Bacteroides.</title>
        <authorList>
            <person name="Thomas F."/>
            <person name="Barbeyron T."/>
            <person name="Tonon T."/>
            <person name="Genicot S."/>
            <person name="Czjzek M."/>
            <person name="Michel G."/>
        </authorList>
    </citation>
    <scope>NUCLEOTIDE SEQUENCE [LARGE SCALE GENOMIC DNA]</scope>
    <source>
        <strain evidence="2">DSM 12802 / CCUG 47099 / CIP 106680 / NCIMB 13871 / Dsij</strain>
    </source>
</reference>
<name>G0KZR8_ZOBGA</name>